<gene>
    <name evidence="2" type="ORF">QEH52_14510</name>
</gene>
<proteinExistence type="predicted"/>
<evidence type="ECO:0000313" key="3">
    <source>
        <dbReference type="Proteomes" id="UP001225316"/>
    </source>
</evidence>
<protein>
    <submittedName>
        <fullName evidence="2">PEP-CTERM sorting domain-containing protein</fullName>
    </submittedName>
</protein>
<evidence type="ECO:0000313" key="2">
    <source>
        <dbReference type="EMBL" id="MDQ8208736.1"/>
    </source>
</evidence>
<dbReference type="Proteomes" id="UP001225316">
    <property type="component" value="Unassembled WGS sequence"/>
</dbReference>
<feature type="signal peptide" evidence="1">
    <location>
        <begin position="1"/>
        <end position="24"/>
    </location>
</feature>
<dbReference type="EMBL" id="JARXHW010000039">
    <property type="protein sequence ID" value="MDQ8208736.1"/>
    <property type="molecule type" value="Genomic_DNA"/>
</dbReference>
<organism evidence="2 3">
    <name type="scientific">Thalassobacterium maritimum</name>
    <dbReference type="NCBI Taxonomy" id="3041265"/>
    <lineage>
        <taxon>Bacteria</taxon>
        <taxon>Pseudomonadati</taxon>
        <taxon>Verrucomicrobiota</taxon>
        <taxon>Opitutia</taxon>
        <taxon>Puniceicoccales</taxon>
        <taxon>Coraliomargaritaceae</taxon>
        <taxon>Thalassobacterium</taxon>
    </lineage>
</organism>
<keyword evidence="1" id="KW-0732">Signal</keyword>
<keyword evidence="3" id="KW-1185">Reference proteome</keyword>
<dbReference type="RefSeq" id="WP_308951397.1">
    <property type="nucleotide sequence ID" value="NZ_JARXHW010000039.1"/>
</dbReference>
<comment type="caution">
    <text evidence="2">The sequence shown here is derived from an EMBL/GenBank/DDBJ whole genome shotgun (WGS) entry which is preliminary data.</text>
</comment>
<evidence type="ECO:0000256" key="1">
    <source>
        <dbReference type="SAM" id="SignalP"/>
    </source>
</evidence>
<reference evidence="2 3" key="1">
    <citation type="submission" date="2023-04" db="EMBL/GenBank/DDBJ databases">
        <title>A novel bacteria isolated from coastal sediment.</title>
        <authorList>
            <person name="Liu X.-J."/>
            <person name="Du Z.-J."/>
        </authorList>
    </citation>
    <scope>NUCLEOTIDE SEQUENCE [LARGE SCALE GENOMIC DNA]</scope>
    <source>
        <strain evidence="2 3">SDUM461003</strain>
    </source>
</reference>
<accession>A0ABU1AX69</accession>
<dbReference type="PROSITE" id="PS51257">
    <property type="entry name" value="PROKAR_LIPOPROTEIN"/>
    <property type="match status" value="1"/>
</dbReference>
<dbReference type="InterPro" id="IPR013424">
    <property type="entry name" value="Ice-binding_C"/>
</dbReference>
<name>A0ABU1AX69_9BACT</name>
<sequence>MNIKKFPSSVVLVAACLAAGSAHAVIVADYQFNSASDPVFLGSSDTDANSVASLITAGAGATLDRGTEFLVAANGTSVLEVYSNSSIDQVNNLADAVDHDVSFSFTLTPEAGKTLSFTSFDGLVRRSAYSSTRGWLLQSSLTGTTDLAADSSIGSARSDAFETMTASSGSLDLSSVAELQNVAGPVTFTIYTNPGTGSSLPSGRFVDYDNITVSATVIPEPATTAALLGLVGLSLAFVRRRR</sequence>
<feature type="chain" id="PRO_5046470974" evidence="1">
    <location>
        <begin position="25"/>
        <end position="242"/>
    </location>
</feature>
<dbReference type="NCBIfam" id="TIGR02595">
    <property type="entry name" value="PEP_CTERM"/>
    <property type="match status" value="1"/>
</dbReference>